<protein>
    <submittedName>
        <fullName evidence="1">Uncharacterized protein</fullName>
    </submittedName>
</protein>
<accession>A0A6S7ESC7</accession>
<name>A0A6S7ESC7_9BURK</name>
<evidence type="ECO:0000313" key="1">
    <source>
        <dbReference type="EMBL" id="CAB3924859.1"/>
    </source>
</evidence>
<dbReference type="EMBL" id="CADILE010000028">
    <property type="protein sequence ID" value="CAB3924859.1"/>
    <property type="molecule type" value="Genomic_DNA"/>
</dbReference>
<proteinExistence type="predicted"/>
<dbReference type="AlphaFoldDB" id="A0A6S7ESC7"/>
<gene>
    <name evidence="1" type="ORF">LMG3328_05730</name>
</gene>
<dbReference type="Proteomes" id="UP000494122">
    <property type="component" value="Unassembled WGS sequence"/>
</dbReference>
<sequence length="35" mass="4140">MKTFIKSHLMEGYCSGFIPAWFVRVVFSVLRLRGY</sequence>
<organism evidence="1 2">
    <name type="scientific">Achromobacter ruhlandii</name>
    <dbReference type="NCBI Taxonomy" id="72557"/>
    <lineage>
        <taxon>Bacteria</taxon>
        <taxon>Pseudomonadati</taxon>
        <taxon>Pseudomonadota</taxon>
        <taxon>Betaproteobacteria</taxon>
        <taxon>Burkholderiales</taxon>
        <taxon>Alcaligenaceae</taxon>
        <taxon>Achromobacter</taxon>
    </lineage>
</organism>
<reference evidence="1 2" key="1">
    <citation type="submission" date="2020-04" db="EMBL/GenBank/DDBJ databases">
        <authorList>
            <person name="De Canck E."/>
        </authorList>
    </citation>
    <scope>NUCLEOTIDE SEQUENCE [LARGE SCALE GENOMIC DNA]</scope>
    <source>
        <strain evidence="1 2">LMG 3328</strain>
    </source>
</reference>
<evidence type="ECO:0000313" key="2">
    <source>
        <dbReference type="Proteomes" id="UP000494122"/>
    </source>
</evidence>